<reference evidence="5 6" key="1">
    <citation type="submission" date="2019-06" db="EMBL/GenBank/DDBJ databases">
        <title>Sequencing the genomes of 1000 actinobacteria strains.</title>
        <authorList>
            <person name="Klenk H.-P."/>
        </authorList>
    </citation>
    <scope>NUCLEOTIDE SEQUENCE [LARGE SCALE GENOMIC DNA]</scope>
    <source>
        <strain evidence="5 6">DSM 17305</strain>
    </source>
</reference>
<dbReference type="SMART" id="SM00922">
    <property type="entry name" value="MR_MLE"/>
    <property type="match status" value="1"/>
</dbReference>
<proteinExistence type="predicted"/>
<organism evidence="5 6">
    <name type="scientific">Kribbella jejuensis</name>
    <dbReference type="NCBI Taxonomy" id="236068"/>
    <lineage>
        <taxon>Bacteria</taxon>
        <taxon>Bacillati</taxon>
        <taxon>Actinomycetota</taxon>
        <taxon>Actinomycetes</taxon>
        <taxon>Propionibacteriales</taxon>
        <taxon>Kribbellaceae</taxon>
        <taxon>Kribbella</taxon>
    </lineage>
</organism>
<dbReference type="Gene3D" id="3.30.390.10">
    <property type="entry name" value="Enolase-like, N-terminal domain"/>
    <property type="match status" value="1"/>
</dbReference>
<dbReference type="Pfam" id="PF13378">
    <property type="entry name" value="MR_MLE_C"/>
    <property type="match status" value="1"/>
</dbReference>
<dbReference type="OrthoDB" id="9774531at2"/>
<dbReference type="InterPro" id="IPR013342">
    <property type="entry name" value="Mandelate_racemase_C"/>
</dbReference>
<accession>A0A542EL54</accession>
<dbReference type="RefSeq" id="WP_141851534.1">
    <property type="nucleotide sequence ID" value="NZ_BAAAKA010000008.1"/>
</dbReference>
<keyword evidence="6" id="KW-1185">Reference proteome</keyword>
<dbReference type="Gene3D" id="3.20.20.120">
    <property type="entry name" value="Enolase-like C-terminal domain"/>
    <property type="match status" value="1"/>
</dbReference>
<dbReference type="GO" id="GO:0016052">
    <property type="term" value="P:carbohydrate catabolic process"/>
    <property type="evidence" value="ECO:0007669"/>
    <property type="project" value="TreeGrafter"/>
</dbReference>
<dbReference type="InterPro" id="IPR029017">
    <property type="entry name" value="Enolase-like_N"/>
</dbReference>
<dbReference type="GO" id="GO:0016836">
    <property type="term" value="F:hydro-lyase activity"/>
    <property type="evidence" value="ECO:0007669"/>
    <property type="project" value="TreeGrafter"/>
</dbReference>
<dbReference type="PANTHER" id="PTHR13794:SF58">
    <property type="entry name" value="MITOCHONDRIAL ENOLASE SUPERFAMILY MEMBER 1"/>
    <property type="match status" value="1"/>
</dbReference>
<dbReference type="EMBL" id="VFMM01000001">
    <property type="protein sequence ID" value="TQJ16072.1"/>
    <property type="molecule type" value="Genomic_DNA"/>
</dbReference>
<keyword evidence="2" id="KW-0479">Metal-binding</keyword>
<dbReference type="InterPro" id="IPR036849">
    <property type="entry name" value="Enolase-like_C_sf"/>
</dbReference>
<dbReference type="PANTHER" id="PTHR13794">
    <property type="entry name" value="ENOLASE SUPERFAMILY, MANDELATE RACEMASE"/>
    <property type="match status" value="1"/>
</dbReference>
<gene>
    <name evidence="5" type="ORF">FB475_0158</name>
</gene>
<dbReference type="InterPro" id="IPR046945">
    <property type="entry name" value="RHMD-like"/>
</dbReference>
<dbReference type="SFLD" id="SFLDS00001">
    <property type="entry name" value="Enolase"/>
    <property type="match status" value="1"/>
</dbReference>
<dbReference type="GO" id="GO:0000287">
    <property type="term" value="F:magnesium ion binding"/>
    <property type="evidence" value="ECO:0007669"/>
    <property type="project" value="TreeGrafter"/>
</dbReference>
<dbReference type="InterPro" id="IPR018110">
    <property type="entry name" value="Mandel_Rmase/mucon_lact_enz_CS"/>
</dbReference>
<dbReference type="AlphaFoldDB" id="A0A542EL54"/>
<comment type="cofactor">
    <cofactor evidence="1">
        <name>Mg(2+)</name>
        <dbReference type="ChEBI" id="CHEBI:18420"/>
    </cofactor>
</comment>
<dbReference type="PROSITE" id="PS00909">
    <property type="entry name" value="MR_MLE_2"/>
    <property type="match status" value="1"/>
</dbReference>
<evidence type="ECO:0000256" key="2">
    <source>
        <dbReference type="ARBA" id="ARBA00022723"/>
    </source>
</evidence>
<evidence type="ECO:0000256" key="1">
    <source>
        <dbReference type="ARBA" id="ARBA00001946"/>
    </source>
</evidence>
<dbReference type="GO" id="GO:0009063">
    <property type="term" value="P:amino acid catabolic process"/>
    <property type="evidence" value="ECO:0007669"/>
    <property type="project" value="InterPro"/>
</dbReference>
<protein>
    <submittedName>
        <fullName evidence="5">L-alanine-DL-glutamate epimerase-like enolase superfamily enzyme</fullName>
    </submittedName>
</protein>
<evidence type="ECO:0000256" key="3">
    <source>
        <dbReference type="ARBA" id="ARBA00022842"/>
    </source>
</evidence>
<keyword evidence="3" id="KW-0460">Magnesium</keyword>
<comment type="caution">
    <text evidence="5">The sequence shown here is derived from an EMBL/GenBank/DDBJ whole genome shotgun (WGS) entry which is preliminary data.</text>
</comment>
<dbReference type="SUPFAM" id="SSF54826">
    <property type="entry name" value="Enolase N-terminal domain-like"/>
    <property type="match status" value="1"/>
</dbReference>
<evidence type="ECO:0000259" key="4">
    <source>
        <dbReference type="SMART" id="SM00922"/>
    </source>
</evidence>
<evidence type="ECO:0000313" key="5">
    <source>
        <dbReference type="EMBL" id="TQJ16072.1"/>
    </source>
</evidence>
<evidence type="ECO:0000313" key="6">
    <source>
        <dbReference type="Proteomes" id="UP000316298"/>
    </source>
</evidence>
<dbReference type="SUPFAM" id="SSF51604">
    <property type="entry name" value="Enolase C-terminal domain-like"/>
    <property type="match status" value="1"/>
</dbReference>
<dbReference type="Proteomes" id="UP000316298">
    <property type="component" value="Unassembled WGS sequence"/>
</dbReference>
<feature type="domain" description="Mandelate racemase/muconate lactonizing enzyme C-terminal" evidence="4">
    <location>
        <begin position="132"/>
        <end position="235"/>
    </location>
</feature>
<name>A0A542EL54_9ACTN</name>
<sequence>MTLSQHVIASLSTVQVRYEYLRTIGRNSFLGSHGNGGSVTAYVVETSRGATGWGLPLHDGDPGPLIGRPLAELIDPERGVIDAAAEFLDYPLHDLAAHILELPVYAMLGGAGSPRVRCYSGGIYFDDLDGGLDAIRANLAQDHAFGFRDFKLKIGRGHRWMDARTGLARDIEATRLARELYPDAAILVDGNDGFTVNGLFEYLDGVEDCDLYWIEEPFAERRPDLQTLRERLQGSTRVADGEYEPNVGHVLALADEGLIDVALMDVIGHGLTKWRHTMPVLKAEASPHAWGLPLKTLYAAHLAAGLGNTPIIEGVPGPGSYTLDDGYVVLSDEPGFGLSLP</sequence>
<dbReference type="InterPro" id="IPR029065">
    <property type="entry name" value="Enolase_C-like"/>
</dbReference>